<accession>A0A327PXI4</accession>
<gene>
    <name evidence="2" type="ORF">LX64_05160</name>
</gene>
<keyword evidence="3" id="KW-1185">Reference proteome</keyword>
<dbReference type="Proteomes" id="UP000249547">
    <property type="component" value="Unassembled WGS sequence"/>
</dbReference>
<dbReference type="EMBL" id="QLLL01000017">
    <property type="protein sequence ID" value="RAI97015.1"/>
    <property type="molecule type" value="Genomic_DNA"/>
</dbReference>
<protein>
    <recommendedName>
        <fullName evidence="4">Mobilization protein</fullName>
    </recommendedName>
</protein>
<feature type="compositionally biased region" description="Polar residues" evidence="1">
    <location>
        <begin position="191"/>
        <end position="206"/>
    </location>
</feature>
<dbReference type="InterPro" id="IPR043766">
    <property type="entry name" value="BfmA-like"/>
</dbReference>
<dbReference type="RefSeq" id="WP_111600531.1">
    <property type="nucleotide sequence ID" value="NZ_QLLL01000017.1"/>
</dbReference>
<reference evidence="2 3" key="1">
    <citation type="submission" date="2018-06" db="EMBL/GenBank/DDBJ databases">
        <title>Genomic Encyclopedia of Archaeal and Bacterial Type Strains, Phase II (KMG-II): from individual species to whole genera.</title>
        <authorList>
            <person name="Goeker M."/>
        </authorList>
    </citation>
    <scope>NUCLEOTIDE SEQUENCE [LARGE SCALE GENOMIC DNA]</scope>
    <source>
        <strain evidence="2 3">DSM 23857</strain>
    </source>
</reference>
<organism evidence="2 3">
    <name type="scientific">Chitinophaga skermanii</name>
    <dbReference type="NCBI Taxonomy" id="331697"/>
    <lineage>
        <taxon>Bacteria</taxon>
        <taxon>Pseudomonadati</taxon>
        <taxon>Bacteroidota</taxon>
        <taxon>Chitinophagia</taxon>
        <taxon>Chitinophagales</taxon>
        <taxon>Chitinophagaceae</taxon>
        <taxon>Chitinophaga</taxon>
    </lineage>
</organism>
<dbReference type="OrthoDB" id="1404627at2"/>
<evidence type="ECO:0000256" key="1">
    <source>
        <dbReference type="SAM" id="MobiDB-lite"/>
    </source>
</evidence>
<evidence type="ECO:0000313" key="2">
    <source>
        <dbReference type="EMBL" id="RAI97015.1"/>
    </source>
</evidence>
<name>A0A327PXI4_9BACT</name>
<sequence length="320" mass="35650">MFVKVHKAGKDPQTSNKGGCSILADYLDKENKGKIQSEKMEFFNYSYDTVSKGSAVKSIDSNNKHLGKKDSKFFMLTINPSHRELQHLITRATGKTEITDISQLSKADQQKVFTELRNYTRSVMDLYAQNFERPNVKTGADLVFFAKIETQRKWHYYEKAVKDGLARSGAMKPGLNLHVHVVVSRNDRTQTTKLSPHSISKGGKQQFNGKAVQQGFNHEKFKENSGKLFNEIFSFNSKEVYHSKNYGRGMIGDKMPNMPGKGAAMVKGKVLNKVIGHESRQVINAAITVAKIAMNPASALSIAKEKLFAIAKGAVTGNEL</sequence>
<comment type="caution">
    <text evidence="2">The sequence shown here is derived from an EMBL/GenBank/DDBJ whole genome shotgun (WGS) entry which is preliminary data.</text>
</comment>
<feature type="region of interest" description="Disordered" evidence="1">
    <location>
        <begin position="187"/>
        <end position="206"/>
    </location>
</feature>
<evidence type="ECO:0008006" key="4">
    <source>
        <dbReference type="Google" id="ProtNLM"/>
    </source>
</evidence>
<dbReference type="Pfam" id="PF18976">
    <property type="entry name" value="DUF5712"/>
    <property type="match status" value="1"/>
</dbReference>
<proteinExistence type="predicted"/>
<dbReference type="AlphaFoldDB" id="A0A327PXI4"/>
<evidence type="ECO:0000313" key="3">
    <source>
        <dbReference type="Proteomes" id="UP000249547"/>
    </source>
</evidence>